<dbReference type="OrthoDB" id="9097160at2"/>
<dbReference type="PATRIC" id="fig|1414851.3.peg.416"/>
<protein>
    <submittedName>
        <fullName evidence="2">Membrane protein</fullName>
    </submittedName>
</protein>
<feature type="transmembrane region" description="Helical" evidence="1">
    <location>
        <begin position="199"/>
        <end position="221"/>
    </location>
</feature>
<name>V8GA19_9BURK</name>
<feature type="transmembrane region" description="Helical" evidence="1">
    <location>
        <begin position="169"/>
        <end position="187"/>
    </location>
</feature>
<feature type="transmembrane region" description="Helical" evidence="1">
    <location>
        <begin position="98"/>
        <end position="118"/>
    </location>
</feature>
<dbReference type="InterPro" id="IPR006750">
    <property type="entry name" value="YdcZ"/>
</dbReference>
<sequence length="318" mass="34928">MLAIVLGILMGVGVSLQTVINSRLRGYLMSPLLASVVSFTVGSTFLALMLLFNNEHVFPTEELLQTAPKHIWIGGFLGAIWITGNIFLFQRLGAVQTAIFPILGQIISSVLIDHFGWLGVNIKEITSLKILGLTLVVAGILVSITLPFNKAKLVTPTHEQLDKNESSSWTIWLWRLFGISGGIVIAVQSPINTQLSHYLGSPIQASFTSFFIGMIVLMIVYPFTDKKLTAITRLYEPNRPWWIWMGGVLGGCFVMLSVILVPWIGVSQMLVLVLLGQLSGSLCVDTLGWFGVPKKKILMPQLIGIMMLVVGVVIIRLI</sequence>
<reference evidence="2 3" key="1">
    <citation type="submission" date="2013-11" db="EMBL/GenBank/DDBJ databases">
        <title>Genomic analysis of Pelistega sp. HM-7.</title>
        <authorList>
            <person name="Kumbhare S.V."/>
            <person name="Shetty S.A."/>
            <person name="Sharma O."/>
            <person name="Dhotre D.P."/>
        </authorList>
    </citation>
    <scope>NUCLEOTIDE SEQUENCE [LARGE SCALE GENOMIC DNA]</scope>
    <source>
        <strain evidence="2 3">HM-7</strain>
    </source>
</reference>
<accession>V8GA19</accession>
<keyword evidence="1" id="KW-1133">Transmembrane helix</keyword>
<evidence type="ECO:0000313" key="3">
    <source>
        <dbReference type="Proteomes" id="UP000018766"/>
    </source>
</evidence>
<keyword evidence="1" id="KW-0812">Transmembrane</keyword>
<feature type="transmembrane region" description="Helical" evidence="1">
    <location>
        <begin position="298"/>
        <end position="317"/>
    </location>
</feature>
<dbReference type="Pfam" id="PF04657">
    <property type="entry name" value="DMT_YdcZ"/>
    <property type="match status" value="2"/>
</dbReference>
<feature type="transmembrane region" description="Helical" evidence="1">
    <location>
        <begin position="71"/>
        <end position="92"/>
    </location>
</feature>
<proteinExistence type="predicted"/>
<dbReference type="GO" id="GO:0005886">
    <property type="term" value="C:plasma membrane"/>
    <property type="evidence" value="ECO:0007669"/>
    <property type="project" value="TreeGrafter"/>
</dbReference>
<feature type="transmembrane region" description="Helical" evidence="1">
    <location>
        <begin position="241"/>
        <end position="263"/>
    </location>
</feature>
<evidence type="ECO:0000256" key="1">
    <source>
        <dbReference type="SAM" id="Phobius"/>
    </source>
</evidence>
<evidence type="ECO:0000313" key="2">
    <source>
        <dbReference type="EMBL" id="ETD72798.1"/>
    </source>
</evidence>
<dbReference type="EMBL" id="AYSV01000017">
    <property type="protein sequence ID" value="ETD72798.1"/>
    <property type="molecule type" value="Genomic_DNA"/>
</dbReference>
<dbReference type="RefSeq" id="WP_023949345.1">
    <property type="nucleotide sequence ID" value="NZ_AYSV01000017.1"/>
</dbReference>
<dbReference type="AlphaFoldDB" id="V8GA19"/>
<dbReference type="Proteomes" id="UP000018766">
    <property type="component" value="Unassembled WGS sequence"/>
</dbReference>
<organism evidence="2 3">
    <name type="scientific">Pelistega indica</name>
    <dbReference type="NCBI Taxonomy" id="1414851"/>
    <lineage>
        <taxon>Bacteria</taxon>
        <taxon>Pseudomonadati</taxon>
        <taxon>Pseudomonadota</taxon>
        <taxon>Betaproteobacteria</taxon>
        <taxon>Burkholderiales</taxon>
        <taxon>Alcaligenaceae</taxon>
        <taxon>Pelistega</taxon>
    </lineage>
</organism>
<gene>
    <name evidence="2" type="ORF">V757_01990</name>
</gene>
<keyword evidence="1" id="KW-0472">Membrane</keyword>
<feature type="transmembrane region" description="Helical" evidence="1">
    <location>
        <begin position="130"/>
        <end position="149"/>
    </location>
</feature>
<comment type="caution">
    <text evidence="2">The sequence shown here is derived from an EMBL/GenBank/DDBJ whole genome shotgun (WGS) entry which is preliminary data.</text>
</comment>
<dbReference type="PANTHER" id="PTHR34821">
    <property type="entry name" value="INNER MEMBRANE PROTEIN YDCZ"/>
    <property type="match status" value="1"/>
</dbReference>
<keyword evidence="3" id="KW-1185">Reference proteome</keyword>
<feature type="transmembrane region" description="Helical" evidence="1">
    <location>
        <begin position="270"/>
        <end position="292"/>
    </location>
</feature>
<dbReference type="PANTHER" id="PTHR34821:SF2">
    <property type="entry name" value="INNER MEMBRANE PROTEIN YDCZ"/>
    <property type="match status" value="1"/>
</dbReference>
<feature type="transmembrane region" description="Helical" evidence="1">
    <location>
        <begin position="32"/>
        <end position="51"/>
    </location>
</feature>